<keyword evidence="7" id="KW-0233">DNA recombination</keyword>
<proteinExistence type="inferred from homology"/>
<feature type="domain" description="Calcineurin-like phosphoesterase" evidence="8">
    <location>
        <begin position="1"/>
        <end position="237"/>
    </location>
</feature>
<dbReference type="CDD" id="cd00840">
    <property type="entry name" value="MPP_Mre11_N"/>
    <property type="match status" value="1"/>
</dbReference>
<dbReference type="Gene3D" id="3.60.21.10">
    <property type="match status" value="1"/>
</dbReference>
<keyword evidence="7" id="KW-0255">Endonuclease</keyword>
<evidence type="ECO:0000259" key="8">
    <source>
        <dbReference type="Pfam" id="PF00149"/>
    </source>
</evidence>
<feature type="domain" description="Nuclease SbcCD subunit D C-terminal" evidence="9">
    <location>
        <begin position="289"/>
        <end position="375"/>
    </location>
</feature>
<organism evidence="10 11">
    <name type="scientific">Irregularibacter muris</name>
    <dbReference type="NCBI Taxonomy" id="1796619"/>
    <lineage>
        <taxon>Bacteria</taxon>
        <taxon>Bacillati</taxon>
        <taxon>Bacillota</taxon>
        <taxon>Clostridia</taxon>
        <taxon>Eubacteriales</taxon>
        <taxon>Eubacteriaceae</taxon>
        <taxon>Irregularibacter</taxon>
    </lineage>
</organism>
<gene>
    <name evidence="7" type="primary">sbcD</name>
    <name evidence="10" type="ORF">NSA47_11975</name>
</gene>
<reference evidence="10" key="1">
    <citation type="submission" date="2022-07" db="EMBL/GenBank/DDBJ databases">
        <title>Enhanced cultured diversity of the mouse gut microbiota enables custom-made synthetic communities.</title>
        <authorList>
            <person name="Afrizal A."/>
        </authorList>
    </citation>
    <scope>NUCLEOTIDE SEQUENCE</scope>
    <source>
        <strain evidence="10">DSM 28593</strain>
    </source>
</reference>
<evidence type="ECO:0000313" key="10">
    <source>
        <dbReference type="EMBL" id="MCR1899694.1"/>
    </source>
</evidence>
<dbReference type="InterPro" id="IPR050535">
    <property type="entry name" value="DNA_Repair-Maintenance_Comp"/>
</dbReference>
<comment type="subunit">
    <text evidence="2 7">Heterodimer of SbcC and SbcD.</text>
</comment>
<keyword evidence="5 7" id="KW-0378">Hydrolase</keyword>
<dbReference type="InterPro" id="IPR041796">
    <property type="entry name" value="Mre11_N"/>
</dbReference>
<dbReference type="Pfam" id="PF00149">
    <property type="entry name" value="Metallophos"/>
    <property type="match status" value="1"/>
</dbReference>
<dbReference type="InterPro" id="IPR004593">
    <property type="entry name" value="SbcD"/>
</dbReference>
<dbReference type="Proteomes" id="UP001205748">
    <property type="component" value="Unassembled WGS sequence"/>
</dbReference>
<dbReference type="RefSeq" id="WP_257532312.1">
    <property type="nucleotide sequence ID" value="NZ_JANKAS010000012.1"/>
</dbReference>
<evidence type="ECO:0000256" key="6">
    <source>
        <dbReference type="ARBA" id="ARBA00022839"/>
    </source>
</evidence>
<keyword evidence="7" id="KW-0235">DNA replication</keyword>
<evidence type="ECO:0000256" key="1">
    <source>
        <dbReference type="ARBA" id="ARBA00010555"/>
    </source>
</evidence>
<dbReference type="InterPro" id="IPR004843">
    <property type="entry name" value="Calcineurin-like_PHP"/>
</dbReference>
<dbReference type="GO" id="GO:0006310">
    <property type="term" value="P:DNA recombination"/>
    <property type="evidence" value="ECO:0007669"/>
    <property type="project" value="UniProtKB-KW"/>
</dbReference>
<keyword evidence="6 7" id="KW-0269">Exonuclease</keyword>
<evidence type="ECO:0000259" key="9">
    <source>
        <dbReference type="Pfam" id="PF12320"/>
    </source>
</evidence>
<evidence type="ECO:0000256" key="4">
    <source>
        <dbReference type="ARBA" id="ARBA00022722"/>
    </source>
</evidence>
<dbReference type="GO" id="GO:0004519">
    <property type="term" value="F:endonuclease activity"/>
    <property type="evidence" value="ECO:0007669"/>
    <property type="project" value="UniProtKB-KW"/>
</dbReference>
<dbReference type="InterPro" id="IPR026843">
    <property type="entry name" value="SbcD_C"/>
</dbReference>
<dbReference type="GO" id="GO:0008408">
    <property type="term" value="F:3'-5' exonuclease activity"/>
    <property type="evidence" value="ECO:0007669"/>
    <property type="project" value="InterPro"/>
</dbReference>
<dbReference type="Pfam" id="PF12320">
    <property type="entry name" value="SbcD_C"/>
    <property type="match status" value="1"/>
</dbReference>
<evidence type="ECO:0000313" key="11">
    <source>
        <dbReference type="Proteomes" id="UP001205748"/>
    </source>
</evidence>
<evidence type="ECO:0000256" key="5">
    <source>
        <dbReference type="ARBA" id="ARBA00022801"/>
    </source>
</evidence>
<dbReference type="SUPFAM" id="SSF56300">
    <property type="entry name" value="Metallo-dependent phosphatases"/>
    <property type="match status" value="1"/>
</dbReference>
<evidence type="ECO:0000256" key="3">
    <source>
        <dbReference type="ARBA" id="ARBA00013365"/>
    </source>
</evidence>
<comment type="function">
    <text evidence="7">SbcCD cleaves DNA hairpin structures. These structures can inhibit DNA replication and are intermediates in certain DNA recombination reactions. The complex acts as a 3'-&gt;5' double strand exonuclease that can open hairpins. It also has a 5' single-strand endonuclease activity.</text>
</comment>
<dbReference type="PANTHER" id="PTHR30337">
    <property type="entry name" value="COMPONENT OF ATP-DEPENDENT DSDNA EXONUCLEASE"/>
    <property type="match status" value="1"/>
</dbReference>
<keyword evidence="11" id="KW-1185">Reference proteome</keyword>
<dbReference type="InterPro" id="IPR029052">
    <property type="entry name" value="Metallo-depent_PP-like"/>
</dbReference>
<dbReference type="GO" id="GO:0006260">
    <property type="term" value="P:DNA replication"/>
    <property type="evidence" value="ECO:0007669"/>
    <property type="project" value="UniProtKB-KW"/>
</dbReference>
<dbReference type="NCBIfam" id="TIGR00619">
    <property type="entry name" value="sbcd"/>
    <property type="match status" value="1"/>
</dbReference>
<dbReference type="PANTHER" id="PTHR30337:SF0">
    <property type="entry name" value="NUCLEASE SBCCD SUBUNIT D"/>
    <property type="match status" value="1"/>
</dbReference>
<evidence type="ECO:0000256" key="2">
    <source>
        <dbReference type="ARBA" id="ARBA00011322"/>
    </source>
</evidence>
<name>A0AAE3HHT9_9FIRM</name>
<evidence type="ECO:0000256" key="7">
    <source>
        <dbReference type="RuleBase" id="RU363069"/>
    </source>
</evidence>
<dbReference type="EMBL" id="JANKAS010000012">
    <property type="protein sequence ID" value="MCR1899694.1"/>
    <property type="molecule type" value="Genomic_DNA"/>
</dbReference>
<accession>A0AAE3HHT9</accession>
<protein>
    <recommendedName>
        <fullName evidence="3 7">Nuclease SbcCD subunit D</fullName>
    </recommendedName>
</protein>
<comment type="similarity">
    <text evidence="1 7">Belongs to the SbcD family.</text>
</comment>
<dbReference type="AlphaFoldDB" id="A0AAE3HHT9"/>
<sequence length="413" mass="47114">MRILHTSDWHLGKTLEGFSRLPEQELFLEELIEIVERENIELILLAGDIYDTPNPPAAAEKLFYQSMKKLSNYGKRPIIVIAGNHDSPDRLTAASPLAYEQGIILLGTPKSVAALGDYGNFSITEAGEGYVKIIIQGQEIVTITLPYPSEKRLNEILTYSSDEEEMRLSYSQRVKQIFEELSQHYRKDTINLAMSHLYMIGGEECDSERQIQLGGSFAVDCSALPPAQYTALGHLHRPQPVRGAVSSAYYSGSPLQYSKSEINYSKCVYIVDVEPGQEPLVQPYYLKNYKPIEVWKCANIEEALERCEKEAEKDIWVYLEIKTDRILTRSELKALKDIRRDIVEIRPLLTTEEREIEELEDITDLNIMDLFKSFYLYEKKTEVSEEVLEMFSNIIGEEGEKDETIAVEDSGSK</sequence>
<keyword evidence="4 7" id="KW-0540">Nuclease</keyword>
<comment type="caution">
    <text evidence="10">The sequence shown here is derived from an EMBL/GenBank/DDBJ whole genome shotgun (WGS) entry which is preliminary data.</text>
</comment>